<dbReference type="InterPro" id="IPR050194">
    <property type="entry name" value="Glycosyltransferase_grp1"/>
</dbReference>
<protein>
    <recommendedName>
        <fullName evidence="1">Glycosyl transferase family 1 domain-containing protein</fullName>
    </recommendedName>
</protein>
<dbReference type="Proteomes" id="UP000321083">
    <property type="component" value="Unassembled WGS sequence"/>
</dbReference>
<comment type="caution">
    <text evidence="2">The sequence shown here is derived from an EMBL/GenBank/DDBJ whole genome shotgun (WGS) entry which is preliminary data.</text>
</comment>
<dbReference type="Gene3D" id="3.40.50.2000">
    <property type="entry name" value="Glycogen Phosphorylase B"/>
    <property type="match status" value="2"/>
</dbReference>
<dbReference type="Pfam" id="PF00534">
    <property type="entry name" value="Glycos_transf_1"/>
    <property type="match status" value="1"/>
</dbReference>
<dbReference type="InterPro" id="IPR001296">
    <property type="entry name" value="Glyco_trans_1"/>
</dbReference>
<dbReference type="SUPFAM" id="SSF53756">
    <property type="entry name" value="UDP-Glycosyltransferase/glycogen phosphorylase"/>
    <property type="match status" value="1"/>
</dbReference>
<organism evidence="2 3">
    <name type="scientific">Planctomyces bekefii</name>
    <dbReference type="NCBI Taxonomy" id="1653850"/>
    <lineage>
        <taxon>Bacteria</taxon>
        <taxon>Pseudomonadati</taxon>
        <taxon>Planctomycetota</taxon>
        <taxon>Planctomycetia</taxon>
        <taxon>Planctomycetales</taxon>
        <taxon>Planctomycetaceae</taxon>
        <taxon>Planctomyces</taxon>
    </lineage>
</organism>
<dbReference type="EMBL" id="SRHE01000024">
    <property type="protein sequence ID" value="TWW12261.1"/>
    <property type="molecule type" value="Genomic_DNA"/>
</dbReference>
<proteinExistence type="predicted"/>
<evidence type="ECO:0000313" key="3">
    <source>
        <dbReference type="Proteomes" id="UP000321083"/>
    </source>
</evidence>
<dbReference type="CDD" id="cd03801">
    <property type="entry name" value="GT4_PimA-like"/>
    <property type="match status" value="1"/>
</dbReference>
<dbReference type="AlphaFoldDB" id="A0A5C6MC11"/>
<feature type="domain" description="Glycosyl transferase family 1" evidence="1">
    <location>
        <begin position="187"/>
        <end position="342"/>
    </location>
</feature>
<dbReference type="PANTHER" id="PTHR45947">
    <property type="entry name" value="SULFOQUINOVOSYL TRANSFERASE SQD2"/>
    <property type="match status" value="1"/>
</dbReference>
<evidence type="ECO:0000259" key="1">
    <source>
        <dbReference type="Pfam" id="PF00534"/>
    </source>
</evidence>
<gene>
    <name evidence="2" type="ORF">E3A20_02390</name>
</gene>
<evidence type="ECO:0000313" key="2">
    <source>
        <dbReference type="EMBL" id="TWW12261.1"/>
    </source>
</evidence>
<dbReference type="GO" id="GO:0016757">
    <property type="term" value="F:glycosyltransferase activity"/>
    <property type="evidence" value="ECO:0007669"/>
    <property type="project" value="InterPro"/>
</dbReference>
<name>A0A5C6MC11_9PLAN</name>
<sequence>MTSHLRVVFCTHDSPTSIGGPFTWLRRLLPSLRECGIDCQVLALTHFGGTGPLVEGLRADGFDVQSVDCHERTVDDVRWILSRLQDQVPQVFVPNFVVAAYYAARWLKAAGAATVAVLHSDDAFYRAIQQEFVRGVVSQRVTDVVCVSEKLLDEVQAAAVQNYPNACHIPYGVNVPKPVTRDYAHRIRIAYVGRFAEEQKRISLVGRSLDLACRQVRGVEAVMYGDGPDRAVVNTLLGVERPDSRVVLGGVIANDKVQSELLQCDAIMLMSDYEGLPIALLEGMACGCVPICRNMNSGIPQLVQHGKTGLLVSESPESFVAAVRWLSDNPAQAKLLADAARNLVRNRYSHDYSVKCWTGLLNEHASRPLRGLRIPGRIRLPASNSNLESADRRKPPEPPWRRRLRRIRMLLGALRRRFLDPGPSNET</sequence>
<reference evidence="2 3" key="1">
    <citation type="submission" date="2019-08" db="EMBL/GenBank/DDBJ databases">
        <title>100 year-old enigma solved: identification of Planctomyces bekefii, the type genus and species of the phylum Planctomycetes.</title>
        <authorList>
            <person name="Svetlana D.N."/>
            <person name="Overmann J."/>
        </authorList>
    </citation>
    <scope>NUCLEOTIDE SEQUENCE [LARGE SCALE GENOMIC DNA]</scope>
    <source>
        <strain evidence="2">Phe10_nw2017</strain>
    </source>
</reference>
<dbReference type="PANTHER" id="PTHR45947:SF3">
    <property type="entry name" value="SULFOQUINOVOSYL TRANSFERASE SQD2"/>
    <property type="match status" value="1"/>
</dbReference>
<keyword evidence="3" id="KW-1185">Reference proteome</keyword>
<reference evidence="2 3" key="2">
    <citation type="submission" date="2019-08" db="EMBL/GenBank/DDBJ databases">
        <authorList>
            <person name="Henke P."/>
        </authorList>
    </citation>
    <scope>NUCLEOTIDE SEQUENCE [LARGE SCALE GENOMIC DNA]</scope>
    <source>
        <strain evidence="2">Phe10_nw2017</strain>
    </source>
</reference>
<accession>A0A5C6MC11</accession>